<sequence length="317" mass="35930">MLLDDSKISEIIRKPWPLIREATKQGNLEFLNIIFGAYPDLIFEVDEQNHSIFHWAALYRQRKIFKIIRENGPFRDWVVQNTNEHRNILHVAANLPPSDRPNIGSGGAPLQLQEELLLFKEVKEILHPLDAESTNEEVKTARAIFTEQHKELKDKAERWIKDTVSSCLVAATIVASVVFAALFTVPGGYKEETGTPHFVRRASFIIFAISDAIALISSSFSMIRFLSVIAFPYSEEDFISLLPRFLGSGLGALSFSISAMMVVFCATMFIVFKDGMLWIPILVMVMAYFTILIFQGIFQKIMVNAVVKSVFFKDGMR</sequence>
<proteinExistence type="predicted"/>
<reference evidence="2" key="1">
    <citation type="journal article" date="2023" name="G3 (Bethesda)">
        <title>Genome assembly and association tests identify interacting loci associated with vigor, precocity, and sex in interspecific pistachio rootstocks.</title>
        <authorList>
            <person name="Palmer W."/>
            <person name="Jacygrad E."/>
            <person name="Sagayaradj S."/>
            <person name="Cavanaugh K."/>
            <person name="Han R."/>
            <person name="Bertier L."/>
            <person name="Beede B."/>
            <person name="Kafkas S."/>
            <person name="Golino D."/>
            <person name="Preece J."/>
            <person name="Michelmore R."/>
        </authorList>
    </citation>
    <scope>NUCLEOTIDE SEQUENCE [LARGE SCALE GENOMIC DNA]</scope>
</reference>
<organism evidence="1 2">
    <name type="scientific">Pistacia atlantica</name>
    <dbReference type="NCBI Taxonomy" id="434234"/>
    <lineage>
        <taxon>Eukaryota</taxon>
        <taxon>Viridiplantae</taxon>
        <taxon>Streptophyta</taxon>
        <taxon>Embryophyta</taxon>
        <taxon>Tracheophyta</taxon>
        <taxon>Spermatophyta</taxon>
        <taxon>Magnoliopsida</taxon>
        <taxon>eudicotyledons</taxon>
        <taxon>Gunneridae</taxon>
        <taxon>Pentapetalae</taxon>
        <taxon>rosids</taxon>
        <taxon>malvids</taxon>
        <taxon>Sapindales</taxon>
        <taxon>Anacardiaceae</taxon>
        <taxon>Pistacia</taxon>
    </lineage>
</organism>
<evidence type="ECO:0000313" key="1">
    <source>
        <dbReference type="EMBL" id="KAJ0082240.1"/>
    </source>
</evidence>
<evidence type="ECO:0000313" key="2">
    <source>
        <dbReference type="Proteomes" id="UP001164250"/>
    </source>
</evidence>
<dbReference type="EMBL" id="CM047908">
    <property type="protein sequence ID" value="KAJ0082240.1"/>
    <property type="molecule type" value="Genomic_DNA"/>
</dbReference>
<dbReference type="Proteomes" id="UP001164250">
    <property type="component" value="Chromosome 12"/>
</dbReference>
<keyword evidence="2" id="KW-1185">Reference proteome</keyword>
<comment type="caution">
    <text evidence="1">The sequence shown here is derived from an EMBL/GenBank/DDBJ whole genome shotgun (WGS) entry which is preliminary data.</text>
</comment>
<name>A0ACC1A5K9_9ROSI</name>
<gene>
    <name evidence="1" type="ORF">Patl1_12372</name>
</gene>
<accession>A0ACC1A5K9</accession>
<protein>
    <submittedName>
        <fullName evidence="1">Uncharacterized protein</fullName>
    </submittedName>
</protein>